<sequence>MKDQLKKFMRDRKFLVWYVKDSEGLPVESIVEHTLNYGDWDDVQKLIKIIGIKKMAEIFRKQNSGFRTNYDKRTKNYFSLYFNKYAK</sequence>
<dbReference type="STRING" id="1802200.A2812_02635"/>
<gene>
    <name evidence="1" type="ORF">A2812_02635</name>
</gene>
<dbReference type="EMBL" id="MHOM01000020">
    <property type="protein sequence ID" value="OGZ64644.1"/>
    <property type="molecule type" value="Genomic_DNA"/>
</dbReference>
<evidence type="ECO:0000313" key="1">
    <source>
        <dbReference type="EMBL" id="OGZ64644.1"/>
    </source>
</evidence>
<proteinExistence type="predicted"/>
<accession>A0A1G2HQ33</accession>
<comment type="caution">
    <text evidence="1">The sequence shown here is derived from an EMBL/GenBank/DDBJ whole genome shotgun (WGS) entry which is preliminary data.</text>
</comment>
<protein>
    <submittedName>
        <fullName evidence="1">Uncharacterized protein</fullName>
    </submittedName>
</protein>
<reference evidence="1 2" key="1">
    <citation type="journal article" date="2016" name="Nat. Commun.">
        <title>Thousands of microbial genomes shed light on interconnected biogeochemical processes in an aquifer system.</title>
        <authorList>
            <person name="Anantharaman K."/>
            <person name="Brown C.T."/>
            <person name="Hug L.A."/>
            <person name="Sharon I."/>
            <person name="Castelle C.J."/>
            <person name="Probst A.J."/>
            <person name="Thomas B.C."/>
            <person name="Singh A."/>
            <person name="Wilkins M.J."/>
            <person name="Karaoz U."/>
            <person name="Brodie E.L."/>
            <person name="Williams K.H."/>
            <person name="Hubbard S.S."/>
            <person name="Banfield J.F."/>
        </authorList>
    </citation>
    <scope>NUCLEOTIDE SEQUENCE [LARGE SCALE GENOMIC DNA]</scope>
</reference>
<organism evidence="1 2">
    <name type="scientific">Candidatus Staskawiczbacteria bacterium RIFCSPHIGHO2_01_FULL_36_16</name>
    <dbReference type="NCBI Taxonomy" id="1802200"/>
    <lineage>
        <taxon>Bacteria</taxon>
        <taxon>Candidatus Staskawicziibacteriota</taxon>
    </lineage>
</organism>
<dbReference type="Proteomes" id="UP000177190">
    <property type="component" value="Unassembled WGS sequence"/>
</dbReference>
<dbReference type="AlphaFoldDB" id="A0A1G2HQ33"/>
<evidence type="ECO:0000313" key="2">
    <source>
        <dbReference type="Proteomes" id="UP000177190"/>
    </source>
</evidence>
<name>A0A1G2HQ33_9BACT</name>